<dbReference type="InterPro" id="IPR056336">
    <property type="entry name" value="YVC1_C"/>
</dbReference>
<proteinExistence type="predicted"/>
<dbReference type="Proteomes" id="UP001166286">
    <property type="component" value="Unassembled WGS sequence"/>
</dbReference>
<dbReference type="PANTHER" id="PTHR35859:SF1">
    <property type="entry name" value="NONSELECTIVE CATION CHANNEL PROTEIN"/>
    <property type="match status" value="1"/>
</dbReference>
<feature type="domain" description="YVC1 N-terminal linker helical" evidence="2">
    <location>
        <begin position="127"/>
        <end position="253"/>
    </location>
</feature>
<evidence type="ECO:0000313" key="5">
    <source>
        <dbReference type="Proteomes" id="UP001166286"/>
    </source>
</evidence>
<evidence type="ECO:0000259" key="3">
    <source>
        <dbReference type="Pfam" id="PF23317"/>
    </source>
</evidence>
<keyword evidence="1" id="KW-0812">Transmembrane</keyword>
<gene>
    <name evidence="4" type="ORF">JMJ35_005532</name>
</gene>
<dbReference type="InterPro" id="IPR056337">
    <property type="entry name" value="LHD_YVC1"/>
</dbReference>
<dbReference type="InterPro" id="IPR052971">
    <property type="entry name" value="TRP_calcium_channel"/>
</dbReference>
<dbReference type="Pfam" id="PF23317">
    <property type="entry name" value="YVC1_C"/>
    <property type="match status" value="1"/>
</dbReference>
<dbReference type="EMBL" id="JAFEKC020000011">
    <property type="protein sequence ID" value="KAK0512404.1"/>
    <property type="molecule type" value="Genomic_DNA"/>
</dbReference>
<name>A0AA39R2G8_9LECA</name>
<evidence type="ECO:0000313" key="4">
    <source>
        <dbReference type="EMBL" id="KAK0512404.1"/>
    </source>
</evidence>
<dbReference type="Pfam" id="PF23190">
    <property type="entry name" value="LHD_TRPY1"/>
    <property type="match status" value="1"/>
</dbReference>
<keyword evidence="1" id="KW-0472">Membrane</keyword>
<comment type="caution">
    <text evidence="4">The sequence shown here is derived from an EMBL/GenBank/DDBJ whole genome shotgun (WGS) entry which is preliminary data.</text>
</comment>
<keyword evidence="5" id="KW-1185">Reference proteome</keyword>
<sequence>MEGRNTNNGNFGITARANTAGLELESLLAEEERGGEVAGREPESLLADEGQVDKDASLRPSNPHAFFPVYKTIHLIRRSIVATISNVVYDNVYLADPYTLKQLNAPSMIVARIQPLVDEFYNSKDITTVYCLLVNRVQFLREQSNHAHHESVNVTRAALCEAVASKVLQRVDEDNPGSKGLLLLAHILVESFDPFQGIQGMLVQGRHPREYTALELGILSESKLFMSSSACQKVVKAIQKGRIVYTPSSPFDLLPDRYDLRPISLYEPRKAPLLNHYRLIVPRIRNILEICQFVLLLVFYVLVMVNRDPAQFDFDAYEIVFCFYTFGWVLDQFASILEHGWRLYTRNLWSFLDVAFAVVYGIYLVLRLCSVGTGNLEISRQALDILSMGAPILVPRLAFSLFSENMLFVSIRAMMADFWVLSLLAVWCSAGFLLAMTWLSRGLFRPTTISKWMLWVWFAMDGTGIERSVELHWLLGPTLMIAFAFLGNTLFLTILVAMLSNTFSKIVSDATVENYYRRAVMTFAAVKSDAIFAYQPPFNILALCLMLPLKFLVSPRYFHKVNVAASRTLNAPLLLLIGLYERSPLWQDAEPTLLKLSKPRSKFVFWAFSKLYGYDDVRAVFDYEPSLEELSDTANLNSSTEDD</sequence>
<protein>
    <recommendedName>
        <fullName evidence="6">Nonselective cation channel</fullName>
    </recommendedName>
</protein>
<evidence type="ECO:0000259" key="2">
    <source>
        <dbReference type="Pfam" id="PF23190"/>
    </source>
</evidence>
<evidence type="ECO:0008006" key="6">
    <source>
        <dbReference type="Google" id="ProtNLM"/>
    </source>
</evidence>
<dbReference type="AlphaFoldDB" id="A0AA39R2G8"/>
<accession>A0AA39R2G8</accession>
<feature type="transmembrane region" description="Helical" evidence="1">
    <location>
        <begin position="481"/>
        <end position="503"/>
    </location>
</feature>
<organism evidence="4 5">
    <name type="scientific">Cladonia borealis</name>
    <dbReference type="NCBI Taxonomy" id="184061"/>
    <lineage>
        <taxon>Eukaryota</taxon>
        <taxon>Fungi</taxon>
        <taxon>Dikarya</taxon>
        <taxon>Ascomycota</taxon>
        <taxon>Pezizomycotina</taxon>
        <taxon>Lecanoromycetes</taxon>
        <taxon>OSLEUM clade</taxon>
        <taxon>Lecanoromycetidae</taxon>
        <taxon>Lecanorales</taxon>
        <taxon>Lecanorineae</taxon>
        <taxon>Cladoniaceae</taxon>
        <taxon>Cladonia</taxon>
    </lineage>
</organism>
<feature type="transmembrane region" description="Helical" evidence="1">
    <location>
        <begin position="348"/>
        <end position="369"/>
    </location>
</feature>
<evidence type="ECO:0000256" key="1">
    <source>
        <dbReference type="SAM" id="Phobius"/>
    </source>
</evidence>
<feature type="transmembrane region" description="Helical" evidence="1">
    <location>
        <begin position="317"/>
        <end position="336"/>
    </location>
</feature>
<feature type="transmembrane region" description="Helical" evidence="1">
    <location>
        <begin position="419"/>
        <end position="440"/>
    </location>
</feature>
<dbReference type="PANTHER" id="PTHR35859">
    <property type="entry name" value="NONSELECTIVE CATION CHANNEL PROTEIN"/>
    <property type="match status" value="1"/>
</dbReference>
<reference evidence="4" key="1">
    <citation type="submission" date="2023-03" db="EMBL/GenBank/DDBJ databases">
        <title>Complete genome of Cladonia borealis.</title>
        <authorList>
            <person name="Park H."/>
        </authorList>
    </citation>
    <scope>NUCLEOTIDE SEQUENCE</scope>
    <source>
        <strain evidence="4">ANT050790</strain>
    </source>
</reference>
<keyword evidence="1" id="KW-1133">Transmembrane helix</keyword>
<feature type="transmembrane region" description="Helical" evidence="1">
    <location>
        <begin position="287"/>
        <end position="305"/>
    </location>
</feature>
<feature type="domain" description="Calcium channel YVC1-like C-terminal transmembrane" evidence="3">
    <location>
        <begin position="293"/>
        <end position="583"/>
    </location>
</feature>